<organism evidence="2 3">
    <name type="scientific">Smittium culicis</name>
    <dbReference type="NCBI Taxonomy" id="133412"/>
    <lineage>
        <taxon>Eukaryota</taxon>
        <taxon>Fungi</taxon>
        <taxon>Fungi incertae sedis</taxon>
        <taxon>Zoopagomycota</taxon>
        <taxon>Kickxellomycotina</taxon>
        <taxon>Harpellomycetes</taxon>
        <taxon>Harpellales</taxon>
        <taxon>Legeriomycetaceae</taxon>
        <taxon>Smittium</taxon>
    </lineage>
</organism>
<feature type="region of interest" description="Disordered" evidence="1">
    <location>
        <begin position="1"/>
        <end position="110"/>
    </location>
</feature>
<dbReference type="OrthoDB" id="5613096at2759"/>
<evidence type="ECO:0000313" key="3">
    <source>
        <dbReference type="Proteomes" id="UP000187283"/>
    </source>
</evidence>
<evidence type="ECO:0000313" key="2">
    <source>
        <dbReference type="EMBL" id="OMJ09403.1"/>
    </source>
</evidence>
<protein>
    <submittedName>
        <fullName evidence="2">Uncharacterized protein</fullName>
    </submittedName>
</protein>
<accession>A0A1R1X431</accession>
<reference evidence="2 3" key="1">
    <citation type="submission" date="2017-01" db="EMBL/GenBank/DDBJ databases">
        <authorList>
            <person name="Mah S.A."/>
            <person name="Swanson W.J."/>
            <person name="Moy G.W."/>
            <person name="Vacquier V.D."/>
        </authorList>
    </citation>
    <scope>NUCLEOTIDE SEQUENCE [LARGE SCALE GENOMIC DNA]</scope>
    <source>
        <strain evidence="2 3">GSMNP</strain>
    </source>
</reference>
<comment type="caution">
    <text evidence="2">The sequence shown here is derived from an EMBL/GenBank/DDBJ whole genome shotgun (WGS) entry which is preliminary data.</text>
</comment>
<dbReference type="AlphaFoldDB" id="A0A1R1X431"/>
<gene>
    <name evidence="2" type="ORF">AYI70_g10944</name>
</gene>
<dbReference type="EMBL" id="LSSN01005473">
    <property type="protein sequence ID" value="OMJ09403.1"/>
    <property type="molecule type" value="Genomic_DNA"/>
</dbReference>
<sequence>MGNVCCGVSDTGTNNHRADGRTLGSSSAGRVINKQPEMYEMDRRNAPNPVSYGGRPVGEMASKTSTPTEPSDAREQRMKAAQDRLNQVPPPFSPLFNYQSSPSPPPPSYL</sequence>
<dbReference type="Proteomes" id="UP000187283">
    <property type="component" value="Unassembled WGS sequence"/>
</dbReference>
<keyword evidence="3" id="KW-1185">Reference proteome</keyword>
<proteinExistence type="predicted"/>
<feature type="compositionally biased region" description="Basic and acidic residues" evidence="1">
    <location>
        <begin position="71"/>
        <end position="82"/>
    </location>
</feature>
<evidence type="ECO:0000256" key="1">
    <source>
        <dbReference type="SAM" id="MobiDB-lite"/>
    </source>
</evidence>
<name>A0A1R1X431_9FUNG</name>